<dbReference type="Proteomes" id="UP000199400">
    <property type="component" value="Unassembled WGS sequence"/>
</dbReference>
<keyword evidence="5" id="KW-1185">Reference proteome</keyword>
<keyword evidence="1 2" id="KW-0597">Phosphoprotein</keyword>
<accession>A0A1I1Z7Z4</accession>
<dbReference type="CDD" id="cd17569">
    <property type="entry name" value="REC_HupR-like"/>
    <property type="match status" value="1"/>
</dbReference>
<dbReference type="PANTHER" id="PTHR44591:SF19">
    <property type="entry name" value="TWO-COMPONENT RESPONSE REGULATOR-RELATED"/>
    <property type="match status" value="1"/>
</dbReference>
<dbReference type="InterPro" id="IPR050595">
    <property type="entry name" value="Bact_response_regulator"/>
</dbReference>
<dbReference type="SMART" id="SM00448">
    <property type="entry name" value="REC"/>
    <property type="match status" value="1"/>
</dbReference>
<dbReference type="GO" id="GO:0000160">
    <property type="term" value="P:phosphorelay signal transduction system"/>
    <property type="evidence" value="ECO:0007669"/>
    <property type="project" value="InterPro"/>
</dbReference>
<reference evidence="5" key="1">
    <citation type="submission" date="2016-10" db="EMBL/GenBank/DDBJ databases">
        <authorList>
            <person name="Varghese N."/>
            <person name="Submissions S."/>
        </authorList>
    </citation>
    <scope>NUCLEOTIDE SEQUENCE [LARGE SCALE GENOMIC DNA]</scope>
    <source>
        <strain evidence="5">ATCC 25963</strain>
    </source>
</reference>
<evidence type="ECO:0000313" key="5">
    <source>
        <dbReference type="Proteomes" id="UP000199400"/>
    </source>
</evidence>
<organism evidence="4 5">
    <name type="scientific">Nannocystis exedens</name>
    <dbReference type="NCBI Taxonomy" id="54"/>
    <lineage>
        <taxon>Bacteria</taxon>
        <taxon>Pseudomonadati</taxon>
        <taxon>Myxococcota</taxon>
        <taxon>Polyangia</taxon>
        <taxon>Nannocystales</taxon>
        <taxon>Nannocystaceae</taxon>
        <taxon>Nannocystis</taxon>
    </lineage>
</organism>
<gene>
    <name evidence="4" type="ORF">SAMN02745121_03681</name>
</gene>
<dbReference type="AlphaFoldDB" id="A0A1I1Z7Z4"/>
<protein>
    <submittedName>
        <fullName evidence="4">Response regulator receiver domain-containing protein</fullName>
    </submittedName>
</protein>
<dbReference type="Pfam" id="PF00072">
    <property type="entry name" value="Response_reg"/>
    <property type="match status" value="1"/>
</dbReference>
<dbReference type="STRING" id="54.SAMN02745121_03681"/>
<dbReference type="InterPro" id="IPR001789">
    <property type="entry name" value="Sig_transdc_resp-reg_receiver"/>
</dbReference>
<dbReference type="SUPFAM" id="SSF52172">
    <property type="entry name" value="CheY-like"/>
    <property type="match status" value="1"/>
</dbReference>
<evidence type="ECO:0000256" key="2">
    <source>
        <dbReference type="PROSITE-ProRule" id="PRU00169"/>
    </source>
</evidence>
<evidence type="ECO:0000256" key="1">
    <source>
        <dbReference type="ARBA" id="ARBA00022553"/>
    </source>
</evidence>
<proteinExistence type="predicted"/>
<evidence type="ECO:0000313" key="4">
    <source>
        <dbReference type="EMBL" id="SFE27809.1"/>
    </source>
</evidence>
<dbReference type="RefSeq" id="WP_096332777.1">
    <property type="nucleotide sequence ID" value="NZ_FOMX01000011.1"/>
</dbReference>
<dbReference type="PANTHER" id="PTHR44591">
    <property type="entry name" value="STRESS RESPONSE REGULATOR PROTEIN 1"/>
    <property type="match status" value="1"/>
</dbReference>
<dbReference type="EMBL" id="FOMX01000011">
    <property type="protein sequence ID" value="SFE27809.1"/>
    <property type="molecule type" value="Genomic_DNA"/>
</dbReference>
<name>A0A1I1Z7Z4_9BACT</name>
<evidence type="ECO:0000259" key="3">
    <source>
        <dbReference type="PROSITE" id="PS50110"/>
    </source>
</evidence>
<feature type="domain" description="Response regulatory" evidence="3">
    <location>
        <begin position="21"/>
        <end position="135"/>
    </location>
</feature>
<dbReference type="InterPro" id="IPR011006">
    <property type="entry name" value="CheY-like_superfamily"/>
</dbReference>
<dbReference type="PROSITE" id="PS50110">
    <property type="entry name" value="RESPONSE_REGULATORY"/>
    <property type="match status" value="1"/>
</dbReference>
<feature type="modified residue" description="4-aspartylphosphate" evidence="2">
    <location>
        <position position="69"/>
    </location>
</feature>
<sequence>MSWKEFQKTGTIGQEDKQVLSLLIVDDERGILNTLEESFRDMFKVYTANSGTEALQIFRANEIQLVLSDQRMPEMTGVELFGKLKEINPTPVRILITGYSDINVVIRGLNEGLMWQYVTKPWDTEDLKALLRRAAKHYLKETQQDAPPPIRGLSF</sequence>
<dbReference type="OrthoDB" id="9802066at2"/>
<dbReference type="Gene3D" id="3.40.50.2300">
    <property type="match status" value="1"/>
</dbReference>